<organism evidence="4">
    <name type="scientific">marine sediment metagenome</name>
    <dbReference type="NCBI Taxonomy" id="412755"/>
    <lineage>
        <taxon>unclassified sequences</taxon>
        <taxon>metagenomes</taxon>
        <taxon>ecological metagenomes</taxon>
    </lineage>
</organism>
<dbReference type="Pfam" id="PF06791">
    <property type="entry name" value="TMP_2"/>
    <property type="match status" value="1"/>
</dbReference>
<reference evidence="4" key="1">
    <citation type="journal article" date="2015" name="Nature">
        <title>Complex archaea that bridge the gap between prokaryotes and eukaryotes.</title>
        <authorList>
            <person name="Spang A."/>
            <person name="Saw J.H."/>
            <person name="Jorgensen S.L."/>
            <person name="Zaremba-Niedzwiedzka K."/>
            <person name="Martijn J."/>
            <person name="Lind A.E."/>
            <person name="van Eijk R."/>
            <person name="Schleper C."/>
            <person name="Guy L."/>
            <person name="Ettema T.J."/>
        </authorList>
    </citation>
    <scope>NUCLEOTIDE SEQUENCE</scope>
</reference>
<keyword evidence="2" id="KW-1133">Transmembrane helix</keyword>
<dbReference type="EMBL" id="LAZR01008507">
    <property type="protein sequence ID" value="KKM78323.1"/>
    <property type="molecule type" value="Genomic_DNA"/>
</dbReference>
<evidence type="ECO:0000256" key="2">
    <source>
        <dbReference type="SAM" id="Phobius"/>
    </source>
</evidence>
<accession>A0A0F9K8Q7</accession>
<gene>
    <name evidence="4" type="ORF">LCGC14_1361080</name>
</gene>
<proteinExistence type="predicted"/>
<dbReference type="AlphaFoldDB" id="A0A0F9K8Q7"/>
<keyword evidence="1" id="KW-0175">Coiled coil</keyword>
<dbReference type="InterPro" id="IPR009628">
    <property type="entry name" value="Phage_tape_measure_N"/>
</dbReference>
<feature type="domain" description="Bacteriophage tail tape measure N-terminal" evidence="3">
    <location>
        <begin position="47"/>
        <end position="179"/>
    </location>
</feature>
<keyword evidence="2" id="KW-0472">Membrane</keyword>
<evidence type="ECO:0000259" key="3">
    <source>
        <dbReference type="Pfam" id="PF06791"/>
    </source>
</evidence>
<protein>
    <recommendedName>
        <fullName evidence="3">Bacteriophage tail tape measure N-terminal domain-containing protein</fullName>
    </recommendedName>
</protein>
<keyword evidence="2" id="KW-0812">Transmembrane</keyword>
<feature type="coiled-coil region" evidence="1">
    <location>
        <begin position="437"/>
        <end position="464"/>
    </location>
</feature>
<feature type="transmembrane region" description="Helical" evidence="2">
    <location>
        <begin position="291"/>
        <end position="310"/>
    </location>
</feature>
<name>A0A0F9K8Q7_9ZZZZ</name>
<evidence type="ECO:0000313" key="4">
    <source>
        <dbReference type="EMBL" id="KKM78323.1"/>
    </source>
</evidence>
<evidence type="ECO:0000256" key="1">
    <source>
        <dbReference type="SAM" id="Coils"/>
    </source>
</evidence>
<sequence>MAFEAARAIVKFVADPSDLKGAVTTINGVLDRFKQRAEAAARTARRILAVGALAAAGVIAATQAQAEARLEAVIRATGQASGFTADQLKEQAAALQELTAVGDEVIINAQAILATFKQIKGDIFREAILAALDMSAVLGQDLQSSVIQLGKALNDPILGITALSRVGVSFNKQQKEQIRILQEAGDVMGAQRVILEELQGEFGGAAKAIGETFAGEISKLKNSLGDLGEEVGKTLVPSLSAFLQRVKPIVPALIEWVSANGRTIVSLAAFSAGVLQLIVIIPKLIAVFQLLILNPVGLIITGTVIAFLALGQAFRDTGREGNIFSDILSILAKKLGLVSDELRALLDPVTPFKEAQKDFDDFQDALRKKFPKLGPFGGAVTAKQILGLDEVSAQEQLKILTEMQQKIDALSAAGRKFIAQTGDRLLPEKLLGGKGVADRIQRIRENIIEEIKRLNAEIDAEQKKAAADAIAAAKQEAEFKKLIAAQRRQDMEFEKQFFKDIEELRRKEMAQIKDRNKLLKEIELIGSTAKEREKILQERRRSELIERAKKAGFTDEQLQDLRARFAVEDIRAAAKPEADRKIAPPQFIGLQELFKRIQGARDPQMKIAVQVKELNKRQVALLAAILKQDRDLFIAIANKLGISEGDIVRNVFGEPAN</sequence>
<feature type="transmembrane region" description="Helical" evidence="2">
    <location>
        <begin position="264"/>
        <end position="285"/>
    </location>
</feature>
<comment type="caution">
    <text evidence="4">The sequence shown here is derived from an EMBL/GenBank/DDBJ whole genome shotgun (WGS) entry which is preliminary data.</text>
</comment>